<dbReference type="SUPFAM" id="SSF140860">
    <property type="entry name" value="Pseudo ankyrin repeat-like"/>
    <property type="match status" value="1"/>
</dbReference>
<dbReference type="Pfam" id="PF12796">
    <property type="entry name" value="Ank_2"/>
    <property type="match status" value="7"/>
</dbReference>
<feature type="repeat" description="ANK" evidence="3">
    <location>
        <begin position="857"/>
        <end position="889"/>
    </location>
</feature>
<gene>
    <name evidence="7" type="primary">LOC111112084</name>
</gene>
<feature type="repeat" description="ANK" evidence="3">
    <location>
        <begin position="923"/>
        <end position="955"/>
    </location>
</feature>
<evidence type="ECO:0000259" key="5">
    <source>
        <dbReference type="Pfam" id="PF20720"/>
    </source>
</evidence>
<dbReference type="PANTHER" id="PTHR24123">
    <property type="entry name" value="ANKYRIN REPEAT-CONTAINING"/>
    <property type="match status" value="1"/>
</dbReference>
<feature type="domain" description="Novel STAND NTPase 3" evidence="5">
    <location>
        <begin position="259"/>
        <end position="423"/>
    </location>
</feature>
<proteinExistence type="predicted"/>
<feature type="repeat" description="ANK" evidence="3">
    <location>
        <begin position="1616"/>
        <end position="1648"/>
    </location>
</feature>
<dbReference type="InterPro" id="IPR049050">
    <property type="entry name" value="nSTAND3"/>
</dbReference>
<dbReference type="InterPro" id="IPR036770">
    <property type="entry name" value="Ankyrin_rpt-contain_sf"/>
</dbReference>
<feature type="repeat" description="ANK" evidence="3">
    <location>
        <begin position="1418"/>
        <end position="1450"/>
    </location>
</feature>
<feature type="repeat" description="ANK" evidence="3">
    <location>
        <begin position="1121"/>
        <end position="1153"/>
    </location>
</feature>
<dbReference type="Pfam" id="PF18738">
    <property type="entry name" value="HEPN_DZIP3"/>
    <property type="match status" value="1"/>
</dbReference>
<feature type="repeat" description="ANK" evidence="3">
    <location>
        <begin position="1385"/>
        <end position="1417"/>
    </location>
</feature>
<dbReference type="InterPro" id="IPR051165">
    <property type="entry name" value="Multifunctional_ANK_Repeat"/>
</dbReference>
<feature type="repeat" description="ANK" evidence="3">
    <location>
        <begin position="956"/>
        <end position="988"/>
    </location>
</feature>
<dbReference type="InterPro" id="IPR027417">
    <property type="entry name" value="P-loop_NTPase"/>
</dbReference>
<feature type="repeat" description="ANK" evidence="3">
    <location>
        <begin position="989"/>
        <end position="1021"/>
    </location>
</feature>
<feature type="repeat" description="ANK" evidence="3">
    <location>
        <begin position="1451"/>
        <end position="1483"/>
    </location>
</feature>
<keyword evidence="2 3" id="KW-0040">ANK repeat</keyword>
<dbReference type="GeneID" id="111112084"/>
<evidence type="ECO:0000256" key="3">
    <source>
        <dbReference type="PROSITE-ProRule" id="PRU00023"/>
    </source>
</evidence>
<dbReference type="Pfam" id="PF00023">
    <property type="entry name" value="Ank"/>
    <property type="match status" value="4"/>
</dbReference>
<sequence>MEPKGDRNLKTLRSLLDGPCTNLLQEVLQQHVPEKDIHKLLNDQVKKRLIIPFLRKLNQEDIFYPQTGVFNGTYADFDISLLYALIRNLTGIPDHNKGWGNIPDINDTSTAANIERIRILRNKCAHSFSSKLTDKEFKKEWRIILVCIREIEKTLPGNNKSFEDAAQNIFDAAKNQEDIGESLTKCKDDIAHTLKIQKEQTTRVEGLRSELKDTQVEVHAVKGLLDEHEKLLQTKTNVPQETEYEKSIFSQWQEDDAFFISTRAAELVNELIKTNNLVIVIGHSGSGKSAIIQHIALKFREQGWIVKPVYAFKDIYDAYKSENVETDRCIYVFNDPIGKESFDEISYNEWGRYREILNLLINNAKLLLTCRRSIIADPRAKGFFEQEQGNGDINKQKLVKVDINDSHCKLSTDEKKIMFKKHLPDAKPTIEDFNRICKIDMYFPLLCKLCRGEFMQKKHFVNVFEEPVQVLKTEIENYKVKDRETYCGLVCLILSKNDLCLNDLQKNTEMFTYTLRLCDLPTNTSPFSIINKLKPLCGLIVKKIGDRYSFYHDFVMEVTTYVFGSEHPKETIDFADVSFLRKRVNVQTSETNDPFTILLDNEHVNNLVKRLLKELSGNRFIDVILNPCLRNEHVISCFKQQIKEPYYKRNLGLITKTQLLNTEKEQFQNLLNESLYTRLEFVGSNSVCSPLSVLITFRHDELCKSFLKILKNKKGVLRRKMNSFFSSILKKSDINLQKTCLFAAVCANGNKDFLQMFTGNEIMDCKNIEWNNMYPIHIVSVFHNYHILDDVINKDTNVDIFTTDRNDMTPLMLASGNHTQEIEYEVEKMGSTGSIRRNKTVEALIQRGADINLCNKNGICPLYKASQNGFDTTANILLNNGAQVNLCDQYGFSPLFIACLNGYESVAKLLLNNGADVNLCSKKGFSSLHAACQKGYESITLLLLNNGADMNKCQYQGASPLHIACSYEHTSITECLLNNGADVNLCDEDGRSPLLISCKNGHDSTAKLLIDNGASANLCDKENCSPLYFACLNGYESIAKRILNSGANVNLCSNEGFSPLWNACQNGHESTAQLLLNSGADVNVCQYQGASPLHVACLNEHERLSQCLLNSGANVDLRDKNGRSSLYIACLRGFDNIVQLLLKSGANVNLCQQFGFSPLYIACQNGKTSIAQVLLNNGADVNLCDDDGRSPLLISCNNGHECTAKHLIDNGANANLCDNENYSPLHGACLKGYESIANLLLNNGANVNLCSHEGLSPLWNTCHNGHENTAQLLLKKGAEVNLCNNQGFSPLLAACQNGHENTAQLLLKNGADVNVCQYEGASPLHLACLNEHESLSQCLLNNGANVDLRDKNGRSPLYISCLRGFDNIVQLLLKSGANVNLCQQFGFSPLYIACQNGKTSTAQVLLNNGANLNLCDTDGRSPLLISCNNGHESTAKLLIDNGANVNLCDNENYSPLYGACLKGNENMAKLLLNNGANVNICSHEGFSPLWNACQNGHENTVKLLLNNGAEVNLCHNQGFSPLLAACQNGHENIARILLNNGADVNVCQYQGASPLHLACLNEHESLSECLLNNGANVDLCDKNGRSPLYFSCLRGFDNIVQLLLKSGANVNLCQKFGFSPLYIACQNGQTSTAQVLLNNGANVNLCDNEGISPFDIACKNGHENTAQLLLSHGANVRF</sequence>
<feature type="repeat" description="ANK" evidence="3">
    <location>
        <begin position="1286"/>
        <end position="1318"/>
    </location>
</feature>
<dbReference type="SMART" id="SM00248">
    <property type="entry name" value="ANK"/>
    <property type="match status" value="28"/>
</dbReference>
<feature type="repeat" description="ANK" evidence="3">
    <location>
        <begin position="1649"/>
        <end position="1678"/>
    </location>
</feature>
<feature type="repeat" description="ANK" evidence="3">
    <location>
        <begin position="1253"/>
        <end position="1285"/>
    </location>
</feature>
<evidence type="ECO:0000256" key="2">
    <source>
        <dbReference type="ARBA" id="ARBA00023043"/>
    </source>
</evidence>
<evidence type="ECO:0000313" key="7">
    <source>
        <dbReference type="RefSeq" id="XP_022305097.1"/>
    </source>
</evidence>
<keyword evidence="6" id="KW-1185">Reference proteome</keyword>
<evidence type="ECO:0000313" key="6">
    <source>
        <dbReference type="Proteomes" id="UP000694844"/>
    </source>
</evidence>
<dbReference type="PROSITE" id="PS50088">
    <property type="entry name" value="ANK_REPEAT"/>
    <property type="match status" value="25"/>
</dbReference>
<accession>A0A8B8BP24</accession>
<feature type="repeat" description="ANK" evidence="3">
    <location>
        <begin position="1154"/>
        <end position="1186"/>
    </location>
</feature>
<reference evidence="7" key="1">
    <citation type="submission" date="2025-08" db="UniProtKB">
        <authorList>
            <consortium name="RefSeq"/>
        </authorList>
    </citation>
    <scope>IDENTIFICATION</scope>
    <source>
        <tissue evidence="7">Whole sample</tissue>
    </source>
</reference>
<feature type="repeat" description="ANK" evidence="3">
    <location>
        <begin position="1319"/>
        <end position="1351"/>
    </location>
</feature>
<evidence type="ECO:0000259" key="4">
    <source>
        <dbReference type="Pfam" id="PF18738"/>
    </source>
</evidence>
<dbReference type="OrthoDB" id="2647035at2759"/>
<name>A0A8B8BP24_CRAVI</name>
<dbReference type="KEGG" id="cvn:111112084"/>
<feature type="repeat" description="ANK" evidence="3">
    <location>
        <begin position="1055"/>
        <end position="1087"/>
    </location>
</feature>
<feature type="domain" description="DZIP3-like HEPN" evidence="4">
    <location>
        <begin position="46"/>
        <end position="151"/>
    </location>
</feature>
<feature type="repeat" description="ANK" evidence="3">
    <location>
        <begin position="890"/>
        <end position="922"/>
    </location>
</feature>
<dbReference type="InterPro" id="IPR041249">
    <property type="entry name" value="HEPN_DZIP3"/>
</dbReference>
<dbReference type="RefSeq" id="XP_022305097.1">
    <property type="nucleotide sequence ID" value="XM_022449389.1"/>
</dbReference>
<keyword evidence="1" id="KW-0677">Repeat</keyword>
<dbReference type="Proteomes" id="UP000694844">
    <property type="component" value="Chromosome 9"/>
</dbReference>
<protein>
    <submittedName>
        <fullName evidence="7">Serine/threonine-protein phosphatase 6 regulatory ankyrin repeat subunit C-like</fullName>
    </submittedName>
</protein>
<feature type="repeat" description="ANK" evidence="3">
    <location>
        <begin position="1088"/>
        <end position="1120"/>
    </location>
</feature>
<dbReference type="SUPFAM" id="SSF48403">
    <property type="entry name" value="Ankyrin repeat"/>
    <property type="match status" value="3"/>
</dbReference>
<dbReference type="PROSITE" id="PS50297">
    <property type="entry name" value="ANK_REP_REGION"/>
    <property type="match status" value="25"/>
</dbReference>
<feature type="repeat" description="ANK" evidence="3">
    <location>
        <begin position="1022"/>
        <end position="1054"/>
    </location>
</feature>
<dbReference type="Pfam" id="PF13637">
    <property type="entry name" value="Ank_4"/>
    <property type="match status" value="1"/>
</dbReference>
<dbReference type="Gene3D" id="1.25.40.20">
    <property type="entry name" value="Ankyrin repeat-containing domain"/>
    <property type="match status" value="10"/>
</dbReference>
<dbReference type="Pfam" id="PF20720">
    <property type="entry name" value="nSTAND3"/>
    <property type="match status" value="1"/>
</dbReference>
<feature type="repeat" description="ANK" evidence="3">
    <location>
        <begin position="1517"/>
        <end position="1549"/>
    </location>
</feature>
<feature type="repeat" description="ANK" evidence="3">
    <location>
        <begin position="1352"/>
        <end position="1384"/>
    </location>
</feature>
<feature type="repeat" description="ANK" evidence="3">
    <location>
        <begin position="1550"/>
        <end position="1582"/>
    </location>
</feature>
<feature type="repeat" description="ANK" evidence="3">
    <location>
        <begin position="1187"/>
        <end position="1219"/>
    </location>
</feature>
<organism evidence="6 7">
    <name type="scientific">Crassostrea virginica</name>
    <name type="common">Eastern oyster</name>
    <dbReference type="NCBI Taxonomy" id="6565"/>
    <lineage>
        <taxon>Eukaryota</taxon>
        <taxon>Metazoa</taxon>
        <taxon>Spiralia</taxon>
        <taxon>Lophotrochozoa</taxon>
        <taxon>Mollusca</taxon>
        <taxon>Bivalvia</taxon>
        <taxon>Autobranchia</taxon>
        <taxon>Pteriomorphia</taxon>
        <taxon>Ostreida</taxon>
        <taxon>Ostreoidea</taxon>
        <taxon>Ostreidae</taxon>
        <taxon>Crassostrea</taxon>
    </lineage>
</organism>
<feature type="repeat" description="ANK" evidence="3">
    <location>
        <begin position="1220"/>
        <end position="1252"/>
    </location>
</feature>
<feature type="repeat" description="ANK" evidence="3">
    <location>
        <begin position="1583"/>
        <end position="1615"/>
    </location>
</feature>
<dbReference type="SUPFAM" id="SSF52540">
    <property type="entry name" value="P-loop containing nucleoside triphosphate hydrolases"/>
    <property type="match status" value="1"/>
</dbReference>
<evidence type="ECO:0000256" key="1">
    <source>
        <dbReference type="ARBA" id="ARBA00022737"/>
    </source>
</evidence>
<dbReference type="PANTHER" id="PTHR24123:SF141">
    <property type="entry name" value="ANKYRIN 2, ISOFORM U"/>
    <property type="match status" value="1"/>
</dbReference>
<feature type="repeat" description="ANK" evidence="3">
    <location>
        <begin position="1484"/>
        <end position="1516"/>
    </location>
</feature>
<dbReference type="InterPro" id="IPR002110">
    <property type="entry name" value="Ankyrin_rpt"/>
</dbReference>